<evidence type="ECO:0000313" key="2">
    <source>
        <dbReference type="EMBL" id="SFV75264.1"/>
    </source>
</evidence>
<feature type="domain" description="Peptidase C39" evidence="1">
    <location>
        <begin position="5"/>
        <end position="135"/>
    </location>
</feature>
<dbReference type="InterPro" id="IPR005074">
    <property type="entry name" value="Peptidase_C39"/>
</dbReference>
<dbReference type="Gene3D" id="3.90.70.10">
    <property type="entry name" value="Cysteine proteinases"/>
    <property type="match status" value="1"/>
</dbReference>
<sequence length="147" mass="16966">MVHKEDQHIDPLLSCLVTLTKINNRPFTAEALTAGLPLKKDKPWPEMFSVKEGRSNFTRAAYRAGYKAKLFQKKLTEISPLVLPAILILKNKNACILEKIEDDRAKIITSELGESEHWVTLKTLEEEYLGFVYYLKPIYNYQTIRPL</sequence>
<dbReference type="EMBL" id="FPHP01000024">
    <property type="protein sequence ID" value="SFV75264.1"/>
    <property type="molecule type" value="Genomic_DNA"/>
</dbReference>
<reference evidence="2" key="1">
    <citation type="submission" date="2016-10" db="EMBL/GenBank/DDBJ databases">
        <authorList>
            <person name="de Groot N.N."/>
        </authorList>
    </citation>
    <scope>NUCLEOTIDE SEQUENCE</scope>
</reference>
<name>A0A1W1D3U0_9ZZZZ</name>
<dbReference type="CDD" id="cd02421">
    <property type="entry name" value="Peptidase_C39_likeD"/>
    <property type="match status" value="1"/>
</dbReference>
<dbReference type="AlphaFoldDB" id="A0A1W1D3U0"/>
<organism evidence="2">
    <name type="scientific">hydrothermal vent metagenome</name>
    <dbReference type="NCBI Taxonomy" id="652676"/>
    <lineage>
        <taxon>unclassified sequences</taxon>
        <taxon>metagenomes</taxon>
        <taxon>ecological metagenomes</taxon>
    </lineage>
</organism>
<dbReference type="GO" id="GO:0016020">
    <property type="term" value="C:membrane"/>
    <property type="evidence" value="ECO:0007669"/>
    <property type="project" value="InterPro"/>
</dbReference>
<keyword evidence="2" id="KW-0472">Membrane</keyword>
<gene>
    <name evidence="2" type="ORF">MNB_SM-3-1083</name>
</gene>
<dbReference type="GO" id="GO:0006508">
    <property type="term" value="P:proteolysis"/>
    <property type="evidence" value="ECO:0007669"/>
    <property type="project" value="InterPro"/>
</dbReference>
<dbReference type="PROSITE" id="PS50990">
    <property type="entry name" value="PEPTIDASE_C39"/>
    <property type="match status" value="1"/>
</dbReference>
<dbReference type="GO" id="GO:0005524">
    <property type="term" value="F:ATP binding"/>
    <property type="evidence" value="ECO:0007669"/>
    <property type="project" value="InterPro"/>
</dbReference>
<keyword evidence="2" id="KW-0812">Transmembrane</keyword>
<dbReference type="GO" id="GO:0008233">
    <property type="term" value="F:peptidase activity"/>
    <property type="evidence" value="ECO:0007669"/>
    <property type="project" value="InterPro"/>
</dbReference>
<accession>A0A1W1D3U0</accession>
<evidence type="ECO:0000259" key="1">
    <source>
        <dbReference type="PROSITE" id="PS50990"/>
    </source>
</evidence>
<proteinExistence type="predicted"/>
<protein>
    <submittedName>
        <fullName evidence="2">ABC transporter, transmembrane region:ABC transporter:Peptidase C39, bacteriocin processing</fullName>
    </submittedName>
</protein>